<sequence length="79" mass="8769">MIVLSKTPSSANFALSEPLGKATPDHTRSEATFFKEFAPGKDEWKTFHHEGYPTGCRLSLFSHCIVLRDYGVAPHSSTE</sequence>
<reference evidence="1 2" key="1">
    <citation type="journal article" date="2019" name="Int. J. Syst. Evol. Microbiol.">
        <title>The Global Catalogue of Microorganisms (GCM) 10K type strain sequencing project: providing services to taxonomists for standard genome sequencing and annotation.</title>
        <authorList>
            <consortium name="The Broad Institute Genomics Platform"/>
            <consortium name="The Broad Institute Genome Sequencing Center for Infectious Disease"/>
            <person name="Wu L."/>
            <person name="Ma J."/>
        </authorList>
    </citation>
    <scope>NUCLEOTIDE SEQUENCE [LARGE SCALE GENOMIC DNA]</scope>
    <source>
        <strain evidence="1 2">JCM 4805</strain>
    </source>
</reference>
<gene>
    <name evidence="1" type="ORF">GCM10010361_72370</name>
</gene>
<organism evidence="1 2">
    <name type="scientific">Streptomyces olivaceiscleroticus</name>
    <dbReference type="NCBI Taxonomy" id="68245"/>
    <lineage>
        <taxon>Bacteria</taxon>
        <taxon>Bacillati</taxon>
        <taxon>Actinomycetota</taxon>
        <taxon>Actinomycetes</taxon>
        <taxon>Kitasatosporales</taxon>
        <taxon>Streptomycetaceae</taxon>
        <taxon>Streptomyces</taxon>
    </lineage>
</organism>
<evidence type="ECO:0000313" key="1">
    <source>
        <dbReference type="EMBL" id="GAA0496432.1"/>
    </source>
</evidence>
<proteinExistence type="predicted"/>
<name>A0ABN1BEZ7_9ACTN</name>
<dbReference type="Proteomes" id="UP001500909">
    <property type="component" value="Unassembled WGS sequence"/>
</dbReference>
<accession>A0ABN1BEZ7</accession>
<protein>
    <submittedName>
        <fullName evidence="1">Uncharacterized protein</fullName>
    </submittedName>
</protein>
<dbReference type="EMBL" id="BAAABY010000057">
    <property type="protein sequence ID" value="GAA0496432.1"/>
    <property type="molecule type" value="Genomic_DNA"/>
</dbReference>
<comment type="caution">
    <text evidence="1">The sequence shown here is derived from an EMBL/GenBank/DDBJ whole genome shotgun (WGS) entry which is preliminary data.</text>
</comment>
<evidence type="ECO:0000313" key="2">
    <source>
        <dbReference type="Proteomes" id="UP001500909"/>
    </source>
</evidence>
<keyword evidence="2" id="KW-1185">Reference proteome</keyword>